<feature type="signal peptide" evidence="1">
    <location>
        <begin position="1"/>
        <end position="19"/>
    </location>
</feature>
<reference evidence="3" key="1">
    <citation type="journal article" date="2021" name="Nat. Commun.">
        <title>Genetic determinants of endophytism in the Arabidopsis root mycobiome.</title>
        <authorList>
            <person name="Mesny F."/>
            <person name="Miyauchi S."/>
            <person name="Thiergart T."/>
            <person name="Pickel B."/>
            <person name="Atanasova L."/>
            <person name="Karlsson M."/>
            <person name="Huettel B."/>
            <person name="Barry K.W."/>
            <person name="Haridas S."/>
            <person name="Chen C."/>
            <person name="Bauer D."/>
            <person name="Andreopoulos W."/>
            <person name="Pangilinan J."/>
            <person name="LaButti K."/>
            <person name="Riley R."/>
            <person name="Lipzen A."/>
            <person name="Clum A."/>
            <person name="Drula E."/>
            <person name="Henrissat B."/>
            <person name="Kohler A."/>
            <person name="Grigoriev I.V."/>
            <person name="Martin F.M."/>
            <person name="Hacquard S."/>
        </authorList>
    </citation>
    <scope>NUCLEOTIDE SEQUENCE</scope>
    <source>
        <strain evidence="3">MPI-CAGE-AT-0016</strain>
    </source>
</reference>
<dbReference type="InterPro" id="IPR004360">
    <property type="entry name" value="Glyas_Fos-R_dOase_dom"/>
</dbReference>
<dbReference type="OrthoDB" id="16820at2759"/>
<evidence type="ECO:0000313" key="3">
    <source>
        <dbReference type="EMBL" id="KAH7374856.1"/>
    </source>
</evidence>
<dbReference type="InterPro" id="IPR029068">
    <property type="entry name" value="Glyas_Bleomycin-R_OHBP_Dase"/>
</dbReference>
<dbReference type="PANTHER" id="PTHR10374">
    <property type="entry name" value="LACTOYLGLUTATHIONE LYASE GLYOXALASE I"/>
    <property type="match status" value="1"/>
</dbReference>
<name>A0A8K0TSB1_9PEZI</name>
<dbReference type="Gene3D" id="3.10.180.10">
    <property type="entry name" value="2,3-Dihydroxybiphenyl 1,2-Dioxygenase, domain 1"/>
    <property type="match status" value="1"/>
</dbReference>
<keyword evidence="4" id="KW-1185">Reference proteome</keyword>
<evidence type="ECO:0000313" key="4">
    <source>
        <dbReference type="Proteomes" id="UP000813385"/>
    </source>
</evidence>
<feature type="chain" id="PRO_5035479232" description="VOC domain-containing protein" evidence="1">
    <location>
        <begin position="20"/>
        <end position="240"/>
    </location>
</feature>
<dbReference type="PANTHER" id="PTHR10374:SF19">
    <property type="entry name" value="LYASE (GLO1), PUTATIVE (AFU_ORTHOLOGUE AFUA_2G13550)-RELATED"/>
    <property type="match status" value="1"/>
</dbReference>
<proteinExistence type="predicted"/>
<protein>
    <recommendedName>
        <fullName evidence="2">VOC domain-containing protein</fullName>
    </recommendedName>
</protein>
<organism evidence="3 4">
    <name type="scientific">Plectosphaerella cucumerina</name>
    <dbReference type="NCBI Taxonomy" id="40658"/>
    <lineage>
        <taxon>Eukaryota</taxon>
        <taxon>Fungi</taxon>
        <taxon>Dikarya</taxon>
        <taxon>Ascomycota</taxon>
        <taxon>Pezizomycotina</taxon>
        <taxon>Sordariomycetes</taxon>
        <taxon>Hypocreomycetidae</taxon>
        <taxon>Glomerellales</taxon>
        <taxon>Plectosphaerellaceae</taxon>
        <taxon>Plectosphaerella</taxon>
    </lineage>
</organism>
<evidence type="ECO:0000256" key="1">
    <source>
        <dbReference type="SAM" id="SignalP"/>
    </source>
</evidence>
<dbReference type="Pfam" id="PF00903">
    <property type="entry name" value="Glyoxalase"/>
    <property type="match status" value="1"/>
</dbReference>
<keyword evidence="1" id="KW-0732">Signal</keyword>
<dbReference type="Proteomes" id="UP000813385">
    <property type="component" value="Unassembled WGS sequence"/>
</dbReference>
<feature type="domain" description="VOC" evidence="2">
    <location>
        <begin position="54"/>
        <end position="234"/>
    </location>
</feature>
<dbReference type="EMBL" id="JAGPXD010000001">
    <property type="protein sequence ID" value="KAH7374856.1"/>
    <property type="molecule type" value="Genomic_DNA"/>
</dbReference>
<evidence type="ECO:0000259" key="2">
    <source>
        <dbReference type="PROSITE" id="PS51819"/>
    </source>
</evidence>
<accession>A0A8K0TSB1</accession>
<gene>
    <name evidence="3" type="ORF">B0T11DRAFT_322957</name>
</gene>
<dbReference type="AlphaFoldDB" id="A0A8K0TSB1"/>
<dbReference type="PROSITE" id="PS51819">
    <property type="entry name" value="VOC"/>
    <property type="match status" value="1"/>
</dbReference>
<comment type="caution">
    <text evidence="3">The sequence shown here is derived from an EMBL/GenBank/DDBJ whole genome shotgun (WGS) entry which is preliminary data.</text>
</comment>
<dbReference type="InterPro" id="IPR037523">
    <property type="entry name" value="VOC_core"/>
</dbReference>
<dbReference type="SUPFAM" id="SSF54593">
    <property type="entry name" value="Glyoxalase/Bleomycin resistance protein/Dihydroxybiphenyl dioxygenase"/>
    <property type="match status" value="1"/>
</dbReference>
<sequence>MVSASFITAAPLLATLASACLPPTTPPANGTQPQYPYTIVGSDEPADLATTGYFSNHLSLNVHNLTRSLDFYSRVFGLREIFTLRVSEHYSIAYMAHQHGGKNGTGYQTTAELLREQRNAQGLIELVHVDVPTNSIRSSSQRPNTFGHIGIIVPDIEATQKRLETFPDVNIIKAFGEDVSQEGAVANATSLGPEEQAQLDEEEISLILATIRGITKPIIFAEDPDGNLLEIMAQEGSDLV</sequence>